<dbReference type="RefSeq" id="WP_100815628.1">
    <property type="nucleotide sequence ID" value="NZ_CP017803.1"/>
</dbReference>
<evidence type="ECO:0000313" key="2">
    <source>
        <dbReference type="Proteomes" id="UP000232133"/>
    </source>
</evidence>
<reference evidence="1 2" key="1">
    <citation type="submission" date="2016-10" db="EMBL/GenBank/DDBJ databases">
        <authorList>
            <person name="Varghese N."/>
        </authorList>
    </citation>
    <scope>NUCLEOTIDE SEQUENCE [LARGE SCALE GENOMIC DNA]</scope>
    <source>
        <strain evidence="1 2">KB11</strain>
    </source>
</reference>
<dbReference type="EMBL" id="CP017803">
    <property type="protein sequence ID" value="ATZ60084.1"/>
    <property type="molecule type" value="Genomic_DNA"/>
</dbReference>
<name>A0A2H4U7K9_METSM</name>
<evidence type="ECO:0000313" key="1">
    <source>
        <dbReference type="EMBL" id="ATZ60084.1"/>
    </source>
</evidence>
<proteinExistence type="predicted"/>
<dbReference type="Proteomes" id="UP000232133">
    <property type="component" value="Chromosome"/>
</dbReference>
<protein>
    <recommendedName>
        <fullName evidence="3">Apea-like HEPN domain-containing protein</fullName>
    </recommendedName>
</protein>
<evidence type="ECO:0008006" key="3">
    <source>
        <dbReference type="Google" id="ProtNLM"/>
    </source>
</evidence>
<dbReference type="AlphaFoldDB" id="A0A2H4U7K9"/>
<accession>A0A2H4U7K9</accession>
<organism evidence="1 2">
    <name type="scientific">Methanobrevibacter smithii</name>
    <dbReference type="NCBI Taxonomy" id="2173"/>
    <lineage>
        <taxon>Archaea</taxon>
        <taxon>Methanobacteriati</taxon>
        <taxon>Methanobacteriota</taxon>
        <taxon>Methanomada group</taxon>
        <taxon>Methanobacteria</taxon>
        <taxon>Methanobacteriales</taxon>
        <taxon>Methanobacteriaceae</taxon>
        <taxon>Methanobrevibacter</taxon>
    </lineage>
</organism>
<gene>
    <name evidence="1" type="ORF">BK798_06460</name>
</gene>
<sequence>MLTSIINKEIFNCYICVGTFSFNDKEFASEFYLVQYNDGKIDLIIGGFSALLFMERYSVKDDYCSISAKLLDGSASVRIDEAVIANISVNSGNGKPTYAILNVYNPITIESNNYEEFNHDTILVYLTNFLNNPTSQGDFQKFNIENNNYLIEFIGIHDYDEYKTLLYERKEDVLITSMAKINLKNKDVDIVGEMDKLTYLISYINRTHISPICFNFYDNGHLIKSILYPALTTKFSNKEKLIETNNIKYFIEKCYPIFLENYQDFSLNIVISIYLESLLSNYIDSSYILLVTSLESFLLSHEDQCIKNGEIINPSSIKRIKKDIVKFLDRKDYDIIEEDLEELSEMLAYKNTTLGEKFSLLKNKDKFRSNLNLKAEDYDFPTIRNKIIHTGKVPKKINSSKGERKINMVVEYNRTLFLLDKIILSLLEYDGVFNDYLNQTQVRLG</sequence>
<dbReference type="GeneID" id="35119004"/>